<evidence type="ECO:0008006" key="3">
    <source>
        <dbReference type="Google" id="ProtNLM"/>
    </source>
</evidence>
<gene>
    <name evidence="1" type="ORF">DCC88_05020</name>
</gene>
<dbReference type="AlphaFoldDB" id="A0A369KXQ5"/>
<name>A0A369KXQ5_9BACT</name>
<sequence>MKKAHTAFSRSLFLSVFTLVGCGFKGNTNMQTEVPTMSFKSDPISQLFGTPLYSDPLITSQDLVDTLSQAPSNIAPTENNKKEYEKISSLALKYVIENIAKSEATEIVRIQKFVDVLKEAGFDDSYYDASKVNEEKFIAIPFNEWSTGNSVDLSEYKTRTGINQDSKFKVYGTKNGELDKSTFAEGTVYLFTYKLKNSEINHSAIITVPDELSENKPLPLILYAHGGDSGVSFRNIAQLIQSNLRQGIVAAPSFPGEAICAITTLGGHPKNPHHRSCADANKNVATPLVKSEGRKSPLDEDVSSLIGVHNAITKLALNDSKIKTTSNTIIPEFKTKLSYLLFNSKSSPLQFLNSPQTLGIADSRGGATMLATIGRIGIYYKHVFTELLTSKEQGLDFIKVQAIPKLPLLSGAALYYTPSSLLMGEFAFIIHQMLRGDLHHGNERNMFPMLPDLNKNPYIANYRNAPADNHDQEFNSLAGWLAASDVTFLGPYVSVALQNWTFTIDYISEKLNANIEEQLANPENKKLVTELQNSEAMRSGTPSIQSIITQLPKLKKADETLHAQAQKVIKNIFTKSIGERHSAPGSIILLHATHDQVVPYSQSLIAKTAFDKVFDIVHNTTSSLSQQLLTSFSIPPVGVQLFAFQPENKYYAVPLNNYLPNRSAKCTTDNHTFNKQTNLCFSGFAHGDASFATSTLINQSVNEAAGRHENKLQSILTQGIPGANSTRNTLTIINNGYTRVKDTLSAKIDYLQKQENTANAVTKHNIRKTLITAQKTHDHLNQTTLKLDCNYSPSRKHTHGVCYLKNGPQFHRPLYLDLAQKDSLIDKKWDNTAATAQSPLTPSDVLTAWFASSAKEVLTK</sequence>
<protein>
    <recommendedName>
        <fullName evidence="3">Lipoprotein</fullName>
    </recommendedName>
</protein>
<dbReference type="EMBL" id="QOVW01000060">
    <property type="protein sequence ID" value="RDB36494.1"/>
    <property type="molecule type" value="Genomic_DNA"/>
</dbReference>
<comment type="caution">
    <text evidence="1">The sequence shown here is derived from an EMBL/GenBank/DDBJ whole genome shotgun (WGS) entry which is preliminary data.</text>
</comment>
<evidence type="ECO:0000313" key="1">
    <source>
        <dbReference type="EMBL" id="RDB36494.1"/>
    </source>
</evidence>
<proteinExistence type="predicted"/>
<organism evidence="1 2">
    <name type="scientific">Spirobacillus cienkowskii</name>
    <dbReference type="NCBI Taxonomy" id="495820"/>
    <lineage>
        <taxon>Bacteria</taxon>
        <taxon>Pseudomonadati</taxon>
        <taxon>Bdellovibrionota</taxon>
        <taxon>Oligoflexia</taxon>
        <taxon>Silvanigrellales</taxon>
        <taxon>Spirobacillus</taxon>
    </lineage>
</organism>
<dbReference type="Proteomes" id="UP000253934">
    <property type="component" value="Unassembled WGS sequence"/>
</dbReference>
<keyword evidence="2" id="KW-1185">Reference proteome</keyword>
<reference evidence="1" key="1">
    <citation type="submission" date="2018-04" db="EMBL/GenBank/DDBJ databases">
        <title>Draft genome sequence of the Candidatus Spirobacillus cienkowskii, a pathogen of freshwater Daphnia species, reconstructed from hemolymph metagenomic reads.</title>
        <authorList>
            <person name="Bresciani L."/>
            <person name="Lemos L.N."/>
            <person name="Wale N."/>
            <person name="Lin J.Y."/>
            <person name="Fernandes G.R."/>
            <person name="Duffy M.A."/>
            <person name="Rodrigues J.M."/>
        </authorList>
    </citation>
    <scope>NUCLEOTIDE SEQUENCE [LARGE SCALE GENOMIC DNA]</scope>
    <source>
        <strain evidence="1">Binning01</strain>
    </source>
</reference>
<accession>A0A369KXQ5</accession>
<dbReference type="PROSITE" id="PS51257">
    <property type="entry name" value="PROKAR_LIPOPROTEIN"/>
    <property type="match status" value="1"/>
</dbReference>
<evidence type="ECO:0000313" key="2">
    <source>
        <dbReference type="Proteomes" id="UP000253934"/>
    </source>
</evidence>